<reference evidence="5 7" key="1">
    <citation type="submission" date="2018-09" db="EMBL/GenBank/DDBJ databases">
        <title>Complete genome sequence of Cupriavidus oxalaticus T2, a bacterium capable of phenol tolerance and degradation.</title>
        <authorList>
            <person name="Yan J."/>
        </authorList>
    </citation>
    <scope>NUCLEOTIDE SEQUENCE [LARGE SCALE GENOMIC DNA]</scope>
    <source>
        <strain evidence="5 7">T2</strain>
    </source>
</reference>
<dbReference type="InterPro" id="IPR057326">
    <property type="entry name" value="KR_dom"/>
</dbReference>
<dbReference type="GO" id="GO:0016020">
    <property type="term" value="C:membrane"/>
    <property type="evidence" value="ECO:0007669"/>
    <property type="project" value="TreeGrafter"/>
</dbReference>
<dbReference type="Pfam" id="PF00106">
    <property type="entry name" value="adh_short"/>
    <property type="match status" value="1"/>
</dbReference>
<comment type="similarity">
    <text evidence="1">Belongs to the short-chain dehydrogenases/reductases (SDR) family.</text>
</comment>
<sequence>MPCAAPSPETIVADIPSPTPIPTPSPAPTGLLAVVTGASSGIGYELARCCVQRGYDLVIAADEPQIEVAAAQLRDEGARVEALVADLSTPAGVEQLCAALDNRRVDVLCANAGRGLGHAFLDQDFADIQRVLETNVTGTVHLLHRVGQGMREQRSGRILITGSIAGFMPGTYQAVYNATKAFLDSFSYALRHELLGSGVTVTCLMPGATETEFFERADLLDTRIGQQKKADPAEVARTGFDTMMRGEGEVITGWQNKLRAAIAMVTPADVLAEQHRRMAQPRSEADDRLPPEDPPGAPRRDV</sequence>
<dbReference type="PANTHER" id="PTHR44196:SF2">
    <property type="entry name" value="SHORT-CHAIN DEHYDROGENASE-RELATED"/>
    <property type="match status" value="1"/>
</dbReference>
<dbReference type="SUPFAM" id="SSF51735">
    <property type="entry name" value="NAD(P)-binding Rossmann-fold domains"/>
    <property type="match status" value="1"/>
</dbReference>
<dbReference type="InterPro" id="IPR036291">
    <property type="entry name" value="NAD(P)-bd_dom_sf"/>
</dbReference>
<feature type="domain" description="Ketoreductase" evidence="4">
    <location>
        <begin position="31"/>
        <end position="211"/>
    </location>
</feature>
<evidence type="ECO:0000313" key="6">
    <source>
        <dbReference type="EMBL" id="QRQ92125.1"/>
    </source>
</evidence>
<evidence type="ECO:0000256" key="3">
    <source>
        <dbReference type="SAM" id="MobiDB-lite"/>
    </source>
</evidence>
<dbReference type="PIRSF" id="PIRSF000126">
    <property type="entry name" value="11-beta-HSD1"/>
    <property type="match status" value="1"/>
</dbReference>
<dbReference type="Proteomes" id="UP000623307">
    <property type="component" value="Chromosome 1"/>
</dbReference>
<evidence type="ECO:0000256" key="2">
    <source>
        <dbReference type="ARBA" id="ARBA00023002"/>
    </source>
</evidence>
<organism evidence="5 7">
    <name type="scientific">Cupriavidus oxalaticus</name>
    <dbReference type="NCBI Taxonomy" id="96344"/>
    <lineage>
        <taxon>Bacteria</taxon>
        <taxon>Pseudomonadati</taxon>
        <taxon>Pseudomonadota</taxon>
        <taxon>Betaproteobacteria</taxon>
        <taxon>Burkholderiales</taxon>
        <taxon>Burkholderiaceae</taxon>
        <taxon>Cupriavidus</taxon>
    </lineage>
</organism>
<feature type="region of interest" description="Disordered" evidence="3">
    <location>
        <begin position="1"/>
        <end position="23"/>
    </location>
</feature>
<dbReference type="SMART" id="SM00822">
    <property type="entry name" value="PKS_KR"/>
    <property type="match status" value="1"/>
</dbReference>
<keyword evidence="2" id="KW-0560">Oxidoreductase</keyword>
<accession>A0A5P3VEN8</accession>
<dbReference type="Gene3D" id="3.40.50.720">
    <property type="entry name" value="NAD(P)-binding Rossmann-like Domain"/>
    <property type="match status" value="1"/>
</dbReference>
<evidence type="ECO:0000256" key="1">
    <source>
        <dbReference type="ARBA" id="ARBA00006484"/>
    </source>
</evidence>
<dbReference type="AlphaFoldDB" id="A0A5P3VEN8"/>
<feature type="compositionally biased region" description="Pro residues" evidence="3">
    <location>
        <begin position="292"/>
        <end position="302"/>
    </location>
</feature>
<dbReference type="InterPro" id="IPR020904">
    <property type="entry name" value="Sc_DH/Rdtase_CS"/>
</dbReference>
<dbReference type="PRINTS" id="PR00081">
    <property type="entry name" value="GDHRDH"/>
</dbReference>
<reference evidence="6 8" key="2">
    <citation type="submission" date="2021-02" db="EMBL/GenBank/DDBJ databases">
        <title>Complete Genome Sequence of Cupriavidus oxalaticus Strain Ox1, a Soil Oxalate-Degrading Species.</title>
        <authorList>
            <person name="Palmieri F."/>
            <person name="Udriet P."/>
            <person name="Deuasquier M."/>
            <person name="Beaudoing E."/>
            <person name="Johnson S.L."/>
            <person name="Davenport K.W."/>
            <person name="Chain P.S."/>
            <person name="Bindschedler S."/>
            <person name="Junier P."/>
        </authorList>
    </citation>
    <scope>NUCLEOTIDE SEQUENCE [LARGE SCALE GENOMIC DNA]</scope>
    <source>
        <strain evidence="6 8">Ox1</strain>
    </source>
</reference>
<dbReference type="OrthoDB" id="9810734at2"/>
<proteinExistence type="inferred from homology"/>
<name>A0A5P3VEN8_9BURK</name>
<dbReference type="InterPro" id="IPR002347">
    <property type="entry name" value="SDR_fam"/>
</dbReference>
<dbReference type="GO" id="GO:0016491">
    <property type="term" value="F:oxidoreductase activity"/>
    <property type="evidence" value="ECO:0007669"/>
    <property type="project" value="UniProtKB-KW"/>
</dbReference>
<dbReference type="EMBL" id="CP069811">
    <property type="protein sequence ID" value="QRQ92125.1"/>
    <property type="molecule type" value="Genomic_DNA"/>
</dbReference>
<dbReference type="PROSITE" id="PS00061">
    <property type="entry name" value="ADH_SHORT"/>
    <property type="match status" value="1"/>
</dbReference>
<dbReference type="PANTHER" id="PTHR44196">
    <property type="entry name" value="DEHYDROGENASE/REDUCTASE SDR FAMILY MEMBER 7B"/>
    <property type="match status" value="1"/>
</dbReference>
<evidence type="ECO:0000313" key="7">
    <source>
        <dbReference type="Proteomes" id="UP000325743"/>
    </source>
</evidence>
<feature type="region of interest" description="Disordered" evidence="3">
    <location>
        <begin position="274"/>
        <end position="302"/>
    </location>
</feature>
<evidence type="ECO:0000259" key="4">
    <source>
        <dbReference type="SMART" id="SM00822"/>
    </source>
</evidence>
<dbReference type="CDD" id="cd05233">
    <property type="entry name" value="SDR_c"/>
    <property type="match status" value="1"/>
</dbReference>
<keyword evidence="8" id="KW-1185">Reference proteome</keyword>
<dbReference type="EMBL" id="CP032518">
    <property type="protein sequence ID" value="QEZ44837.1"/>
    <property type="molecule type" value="Genomic_DNA"/>
</dbReference>
<evidence type="ECO:0000313" key="8">
    <source>
        <dbReference type="Proteomes" id="UP000623307"/>
    </source>
</evidence>
<evidence type="ECO:0000313" key="5">
    <source>
        <dbReference type="EMBL" id="QEZ44837.1"/>
    </source>
</evidence>
<gene>
    <name evidence="5" type="ORF">D2917_11765</name>
    <name evidence="6" type="ORF">JTE92_04190</name>
</gene>
<protein>
    <submittedName>
        <fullName evidence="5">SDR family NAD(P)-dependent oxidoreductase</fullName>
    </submittedName>
</protein>
<dbReference type="Proteomes" id="UP000325743">
    <property type="component" value="Chromosome 1"/>
</dbReference>